<dbReference type="EMBL" id="FWWU01000008">
    <property type="protein sequence ID" value="SMB85463.1"/>
    <property type="molecule type" value="Genomic_DNA"/>
</dbReference>
<dbReference type="STRING" id="695939.SAMN00790413_03412"/>
<sequence length="45" mass="5154">MLIPPYLYDKCSKAQVQTLKQVRGHVFELSDEPDWVHALLGSDQP</sequence>
<organism evidence="1 2">
    <name type="scientific">Deinococcus hopiensis KR-140</name>
    <dbReference type="NCBI Taxonomy" id="695939"/>
    <lineage>
        <taxon>Bacteria</taxon>
        <taxon>Thermotogati</taxon>
        <taxon>Deinococcota</taxon>
        <taxon>Deinococci</taxon>
        <taxon>Deinococcales</taxon>
        <taxon>Deinococcaceae</taxon>
        <taxon>Deinococcus</taxon>
    </lineage>
</organism>
<name>A0A1W1UWJ2_9DEIO</name>
<reference evidence="1 2" key="1">
    <citation type="submission" date="2017-04" db="EMBL/GenBank/DDBJ databases">
        <authorList>
            <person name="Afonso C.L."/>
            <person name="Miller P.J."/>
            <person name="Scott M.A."/>
            <person name="Spackman E."/>
            <person name="Goraichik I."/>
            <person name="Dimitrov K.M."/>
            <person name="Suarez D.L."/>
            <person name="Swayne D.E."/>
        </authorList>
    </citation>
    <scope>NUCLEOTIDE SEQUENCE [LARGE SCALE GENOMIC DNA]</scope>
    <source>
        <strain evidence="1 2">KR-140</strain>
    </source>
</reference>
<evidence type="ECO:0000313" key="2">
    <source>
        <dbReference type="Proteomes" id="UP000192582"/>
    </source>
</evidence>
<protein>
    <submittedName>
        <fullName evidence="1">Uncharacterized protein</fullName>
    </submittedName>
</protein>
<keyword evidence="2" id="KW-1185">Reference proteome</keyword>
<dbReference type="Proteomes" id="UP000192582">
    <property type="component" value="Unassembled WGS sequence"/>
</dbReference>
<accession>A0A1W1UWJ2</accession>
<gene>
    <name evidence="1" type="ORF">SAMN00790413_03412</name>
</gene>
<dbReference type="AlphaFoldDB" id="A0A1W1UWJ2"/>
<evidence type="ECO:0000313" key="1">
    <source>
        <dbReference type="EMBL" id="SMB85463.1"/>
    </source>
</evidence>
<proteinExistence type="predicted"/>